<accession>A0A3T0MYZ4</accession>
<evidence type="ECO:0000313" key="5">
    <source>
        <dbReference type="Proteomes" id="UP000283063"/>
    </source>
</evidence>
<evidence type="ECO:0000259" key="2">
    <source>
        <dbReference type="Pfam" id="PF13930"/>
    </source>
</evidence>
<dbReference type="Proteomes" id="UP000283063">
    <property type="component" value="Chromosome"/>
</dbReference>
<dbReference type="Pfam" id="PF16013">
    <property type="entry name" value="DUF4781"/>
    <property type="match status" value="1"/>
</dbReference>
<dbReference type="Pfam" id="PF13930">
    <property type="entry name" value="Endonuclea_NS_2"/>
    <property type="match status" value="1"/>
</dbReference>
<dbReference type="KEGG" id="sedi:EBB79_03120"/>
<dbReference type="RefSeq" id="WP_127747527.1">
    <property type="nucleotide sequence ID" value="NZ_CP033219.1"/>
</dbReference>
<dbReference type="OrthoDB" id="9783680at2"/>
<dbReference type="InterPro" id="IPR044927">
    <property type="entry name" value="Endonuclea_NS_2"/>
</dbReference>
<name>A0A3T0MYZ4_9RHOB</name>
<feature type="compositionally biased region" description="Basic and acidic residues" evidence="1">
    <location>
        <begin position="134"/>
        <end position="144"/>
    </location>
</feature>
<evidence type="ECO:0000256" key="1">
    <source>
        <dbReference type="SAM" id="MobiDB-lite"/>
    </source>
</evidence>
<feature type="compositionally biased region" description="Acidic residues" evidence="1">
    <location>
        <begin position="145"/>
        <end position="155"/>
    </location>
</feature>
<dbReference type="InterPro" id="IPR044929">
    <property type="entry name" value="DNA/RNA_non-sp_Endonuclease_sf"/>
</dbReference>
<evidence type="ECO:0000259" key="3">
    <source>
        <dbReference type="Pfam" id="PF16013"/>
    </source>
</evidence>
<dbReference type="EMBL" id="CP033219">
    <property type="protein sequence ID" value="AZV76985.1"/>
    <property type="molecule type" value="Genomic_DNA"/>
</dbReference>
<feature type="region of interest" description="Disordered" evidence="1">
    <location>
        <begin position="1489"/>
        <end position="1512"/>
    </location>
</feature>
<dbReference type="PANTHER" id="PTHR21115">
    <property type="entry name" value="GH06117P-RELATED"/>
    <property type="match status" value="1"/>
</dbReference>
<organism evidence="4 5">
    <name type="scientific">Parasedimentitalea marina</name>
    <dbReference type="NCBI Taxonomy" id="2483033"/>
    <lineage>
        <taxon>Bacteria</taxon>
        <taxon>Pseudomonadati</taxon>
        <taxon>Pseudomonadota</taxon>
        <taxon>Alphaproteobacteria</taxon>
        <taxon>Rhodobacterales</taxon>
        <taxon>Paracoccaceae</taxon>
        <taxon>Parasedimentitalea</taxon>
    </lineage>
</organism>
<sequence>MSGLKVEGEELKKLILLGKKGPLPFGFSPGAKDADHTIAIHRTKKPSLLGKAAKAEGSGNKFAFGTFQVDGKIITLTCEKELPAIAKKLKKYLKLQKISLNVIVLDTNGDELSRDVEEPTEPPVPGNVSSDQAKPIEEPARSDPDPQEEVEEEDIVSEKTAGDALKKFIKLGKKGPLPFGYNPGKQDDDHAIVIHRKKKPALLGKAAKKLGEGSKVAFGTFTVSGKVITLTCERVLPAMAKKLKKYLVTQKIHMNVVILDATGAEIDSDVGGLPDDEQLSDKAPEGAVQNARRMLESFVIPKSLSDEEAQKLSAVLTKLRAMLEADASQKTVHQIISATHVILEKSASLIGKLPAGQPGDDPADNLKRNNAQKADLKALLDAVQLPSDGASDKAKSVRAAIAMLHAKIDGAKPDADLGEIAAATSLVIGKVATINAAAPTKAGANPPPKSTKAPKGSDPEPKTIDFEDGDTVDGLNAKVLLKKYSDVFTALKPSFLPGEKKAIKKLHLKFSLALKNGYLDLADSILHAFQERAKGNLIPLAQLKMPDITDPEHRALMGAAMAIQPEEVEKLETWIEANYMAEKTELNVGITTGVSMTDEQGGERLAEALKGKSALGELTEDQMQYLAARVVRKWIHSPDTGEDGAKENIAEWTAEMVKDPKLSRKMAILLWQTYQANNQFDEGPNKEGFEKRDLSLFMLENAIDLAPEGMTKELAIHIGGKGVAEWATGWRKKKPFRGRPMAREDIDEPYFDKISLERRYTLMDQVAEGALSTEETDQFVSFMFGATSEYELEDNKAAQKSWAKLLASTVGRSNCLVEKSTKELEATLGEVLKTEGGQNLLFRHNVDAPMRNWALSQLAPSNDPLHKPLDPSKLAEGWESDVVGKAFAKESLDQAEKQFPTPISFSVKDNKEALANTFGQAFGMPGTVALDPNETPKQMQARLDAGFDHAYYDTEKAPMKAFFKYLEEEKIDPAGITPIPITFMSNELGTAVFKVMRLETAKGPIFFDHRNNTFDSVKEWEEDNKLPPGKMTYPEDLMLGNPAKSKTTPADSTEAWIWDKLDMAAMIAGTIAGIVVLVGSGGLAAPLVAGAAAAYGGVRAGMALDEKSDLGHDISDLGDPEIRALWLEAGSSVLSIGAIGGGIRAARLIKQGGKMSRAGANIVAGMTHTGNLVDAVAMGDTVNTLSNNWDKMTPEQKSQALLSLSFQFGMNAASNKANGGRFSDNFNFKKTRNQLEFGTPFDVVKNPKLKPGEVAVTYDKPTAENPYPSKFKITYNGDKPPSRAMIDLHSQAASAMEASVGLQKRYKSMVADGQEPKAGTAAWEAKFELTKISAEAELVLKRLSSGDLSPEETGRLKARMDELNAALIEERGRLDAWEKDKSITTPGKGKVAAPVTGETQRDALKWPDAPDDHIWVAGPGERPYLRRKDGSGVRMFYDESKKAFVKHSERPDADMRVVGSGDNEMTFLVRGDGKTAETHATLRKYHVGAERSSQELSAQNRVGKQGHDTDEGGHMVGHRFGLDHGADNMFPQDANFNKGAYKAMENEFAAWIDAGCEVQLSVTLSKYSGDRPQTVTVRYKVVDKTTGKVVHAPQKRFANDGNQTFKRLDRAEIAAKVAAAN</sequence>
<protein>
    <submittedName>
        <fullName evidence="4">DUF4781 domain-containing protein</fullName>
    </submittedName>
</protein>
<feature type="domain" description="DUF4781" evidence="3">
    <location>
        <begin position="1005"/>
        <end position="1189"/>
    </location>
</feature>
<reference evidence="4 5" key="1">
    <citation type="submission" date="2018-10" db="EMBL/GenBank/DDBJ databases">
        <title>Parasedimentitalea marina sp. nov., a psychrophilic bacterium isolated from deep seawater of the New Britain Trench.</title>
        <authorList>
            <person name="Cao J."/>
        </authorList>
    </citation>
    <scope>NUCLEOTIDE SEQUENCE [LARGE SCALE GENOMIC DNA]</scope>
    <source>
        <strain evidence="4 5">W43</strain>
    </source>
</reference>
<dbReference type="PANTHER" id="PTHR21115:SF0">
    <property type="entry name" value="GH06117P-RELATED"/>
    <property type="match status" value="1"/>
</dbReference>
<gene>
    <name evidence="4" type="ORF">EBB79_03120</name>
</gene>
<dbReference type="InterPro" id="IPR031962">
    <property type="entry name" value="DUF4781"/>
</dbReference>
<feature type="region of interest" description="Disordered" evidence="1">
    <location>
        <begin position="439"/>
        <end position="468"/>
    </location>
</feature>
<keyword evidence="5" id="KW-1185">Reference proteome</keyword>
<feature type="region of interest" description="Disordered" evidence="1">
    <location>
        <begin position="113"/>
        <end position="157"/>
    </location>
</feature>
<feature type="compositionally biased region" description="Basic and acidic residues" evidence="1">
    <location>
        <begin position="455"/>
        <end position="465"/>
    </location>
</feature>
<proteinExistence type="predicted"/>
<dbReference type="Gene3D" id="3.40.570.10">
    <property type="entry name" value="Extracellular Endonuclease, subunit A"/>
    <property type="match status" value="1"/>
</dbReference>
<evidence type="ECO:0000313" key="4">
    <source>
        <dbReference type="EMBL" id="AZV76985.1"/>
    </source>
</evidence>
<feature type="domain" description="Type VII secretion system protein EssD-like" evidence="2">
    <location>
        <begin position="1491"/>
        <end position="1581"/>
    </location>
</feature>